<dbReference type="RefSeq" id="WP_188313562.1">
    <property type="nucleotide sequence ID" value="NZ_JABTCG010000002.1"/>
</dbReference>
<gene>
    <name evidence="5" type="ORF">HPE63_07115</name>
</gene>
<evidence type="ECO:0000313" key="5">
    <source>
        <dbReference type="EMBL" id="MBD0850434.1"/>
    </source>
</evidence>
<keyword evidence="2" id="KW-0012">Acyltransferase</keyword>
<dbReference type="InterPro" id="IPR051531">
    <property type="entry name" value="N-acetyltransferase"/>
</dbReference>
<evidence type="ECO:0000256" key="3">
    <source>
        <dbReference type="ARBA" id="ARBA00038502"/>
    </source>
</evidence>
<dbReference type="SUPFAM" id="SSF55729">
    <property type="entry name" value="Acyl-CoA N-acyltransferases (Nat)"/>
    <property type="match status" value="1"/>
</dbReference>
<dbReference type="PANTHER" id="PTHR43792:SF8">
    <property type="entry name" value="[RIBOSOMAL PROTEIN US5]-ALANINE N-ACETYLTRANSFERASE"/>
    <property type="match status" value="1"/>
</dbReference>
<comment type="similarity">
    <text evidence="3">Belongs to the acetyltransferase family. RimJ subfamily.</text>
</comment>
<evidence type="ECO:0000256" key="1">
    <source>
        <dbReference type="ARBA" id="ARBA00022679"/>
    </source>
</evidence>
<dbReference type="Gene3D" id="3.40.630.30">
    <property type="match status" value="1"/>
</dbReference>
<comment type="caution">
    <text evidence="5">The sequence shown here is derived from an EMBL/GenBank/DDBJ whole genome shotgun (WGS) entry which is preliminary data.</text>
</comment>
<evidence type="ECO:0000259" key="4">
    <source>
        <dbReference type="Pfam" id="PF13302"/>
    </source>
</evidence>
<evidence type="ECO:0000313" key="6">
    <source>
        <dbReference type="Proteomes" id="UP000598350"/>
    </source>
</evidence>
<reference evidence="5 6" key="1">
    <citation type="submission" date="2020-05" db="EMBL/GenBank/DDBJ databases">
        <title>The draft genome sequence of Maribacter arenosus CAU 1321.</title>
        <authorList>
            <person name="Mu L."/>
        </authorList>
    </citation>
    <scope>NUCLEOTIDE SEQUENCE [LARGE SCALE GENOMIC DNA]</scope>
    <source>
        <strain evidence="5 6">CAU 1321</strain>
    </source>
</reference>
<dbReference type="InterPro" id="IPR000182">
    <property type="entry name" value="GNAT_dom"/>
</dbReference>
<organism evidence="5 6">
    <name type="scientific">Maribacter arenosus</name>
    <dbReference type="NCBI Taxonomy" id="1854708"/>
    <lineage>
        <taxon>Bacteria</taxon>
        <taxon>Pseudomonadati</taxon>
        <taxon>Bacteroidota</taxon>
        <taxon>Flavobacteriia</taxon>
        <taxon>Flavobacteriales</taxon>
        <taxon>Flavobacteriaceae</taxon>
        <taxon>Maribacter</taxon>
    </lineage>
</organism>
<protein>
    <submittedName>
        <fullName evidence="5">GNAT family N-acetyltransferase</fullName>
    </submittedName>
</protein>
<accession>A0ABR7V9U3</accession>
<evidence type="ECO:0000256" key="2">
    <source>
        <dbReference type="ARBA" id="ARBA00023315"/>
    </source>
</evidence>
<name>A0ABR7V9U3_9FLAO</name>
<keyword evidence="1" id="KW-0808">Transferase</keyword>
<proteinExistence type="inferred from homology"/>
<feature type="domain" description="N-acetyltransferase" evidence="4">
    <location>
        <begin position="10"/>
        <end position="150"/>
    </location>
</feature>
<sequence length="177" mass="20767">MLFDFDAYFIEPIAEEDAWKLCDFSIANTERLKRFFPKTLEQNLTPDLSRIFVSKKVKQFQEKEEFLFKLKEKEGRTIIGLVYIKELNWDKKQAELAYCIGYQFEGRGWATQSVQALTNYAFDTLGLTDLRIITHKTNLASVKIAKKCGYIWQRTLLKEHTPPGEDALDMELYELYA</sequence>
<dbReference type="Pfam" id="PF13302">
    <property type="entry name" value="Acetyltransf_3"/>
    <property type="match status" value="1"/>
</dbReference>
<dbReference type="PANTHER" id="PTHR43792">
    <property type="entry name" value="GNAT FAMILY, PUTATIVE (AFU_ORTHOLOGUE AFUA_3G00765)-RELATED-RELATED"/>
    <property type="match status" value="1"/>
</dbReference>
<dbReference type="InterPro" id="IPR016181">
    <property type="entry name" value="Acyl_CoA_acyltransferase"/>
</dbReference>
<keyword evidence="6" id="KW-1185">Reference proteome</keyword>
<dbReference type="EMBL" id="JABTCG010000002">
    <property type="protein sequence ID" value="MBD0850434.1"/>
    <property type="molecule type" value="Genomic_DNA"/>
</dbReference>
<dbReference type="Proteomes" id="UP000598350">
    <property type="component" value="Unassembled WGS sequence"/>
</dbReference>